<evidence type="ECO:0000313" key="3">
    <source>
        <dbReference type="EMBL" id="OKZ28764.1"/>
    </source>
</evidence>
<evidence type="ECO:0000259" key="2">
    <source>
        <dbReference type="Pfam" id="PF03799"/>
    </source>
</evidence>
<evidence type="ECO:0000313" key="4">
    <source>
        <dbReference type="Proteomes" id="UP000186549"/>
    </source>
</evidence>
<dbReference type="GO" id="GO:0051301">
    <property type="term" value="P:cell division"/>
    <property type="evidence" value="ECO:0007669"/>
    <property type="project" value="UniProtKB-KW"/>
</dbReference>
<proteinExistence type="predicted"/>
<feature type="signal peptide" evidence="1">
    <location>
        <begin position="1"/>
        <end position="31"/>
    </location>
</feature>
<evidence type="ECO:0000256" key="1">
    <source>
        <dbReference type="SAM" id="SignalP"/>
    </source>
</evidence>
<name>A0A1Q6HQ79_BACUN</name>
<gene>
    <name evidence="3" type="ORF">BHV79_17985</name>
</gene>
<accession>A0A1Q6HQ79</accession>
<dbReference type="AlphaFoldDB" id="A0A1Q6HQ79"/>
<feature type="domain" description="Cell division protein FtsQ/DivIB C-terminal" evidence="2">
    <location>
        <begin position="115"/>
        <end position="229"/>
    </location>
</feature>
<organism evidence="3 4">
    <name type="scientific">Bacteroides uniformis</name>
    <dbReference type="NCBI Taxonomy" id="820"/>
    <lineage>
        <taxon>Bacteria</taxon>
        <taxon>Pseudomonadati</taxon>
        <taxon>Bacteroidota</taxon>
        <taxon>Bacteroidia</taxon>
        <taxon>Bacteroidales</taxon>
        <taxon>Bacteroidaceae</taxon>
        <taxon>Bacteroides</taxon>
    </lineage>
</organism>
<dbReference type="Pfam" id="PF03799">
    <property type="entry name" value="FtsQ_DivIB_C"/>
    <property type="match status" value="1"/>
</dbReference>
<sequence length="287" mass="31642">MLTKRGITLCLLSLMLTLYLVIALATSQGMAAEAPCNGVRISVSQNAMSPFVTPDDIDHELGGIVASADSTAAASYNLREMERRLGALSIIENVNCRRLANDMIAIDVVPMVPVARVFDNRGSYYINRAGKHLQASARYQIDVPVIITDNDSLANAEEIIPLLDRIAENKMWSQLVSALKVDRSGDIFIVPAVSGHIVNIGDGSNIDDKMTRLFAFYNQVLDVKGWNYYDTISVKFANQVIGKIVPGRLRKNVTDDDDLSFEDEDIDIEIINQRDSVNVADIKPKII</sequence>
<protein>
    <recommendedName>
        <fullName evidence="2">Cell division protein FtsQ/DivIB C-terminal domain-containing protein</fullName>
    </recommendedName>
</protein>
<keyword evidence="1" id="KW-0732">Signal</keyword>
<dbReference type="Proteomes" id="UP000186549">
    <property type="component" value="Unassembled WGS sequence"/>
</dbReference>
<comment type="caution">
    <text evidence="3">The sequence shown here is derived from an EMBL/GenBank/DDBJ whole genome shotgun (WGS) entry which is preliminary data.</text>
</comment>
<dbReference type="EMBL" id="MNQU01000333">
    <property type="protein sequence ID" value="OKZ28764.1"/>
    <property type="molecule type" value="Genomic_DNA"/>
</dbReference>
<feature type="chain" id="PRO_5012570033" description="Cell division protein FtsQ/DivIB C-terminal domain-containing protein" evidence="1">
    <location>
        <begin position="32"/>
        <end position="287"/>
    </location>
</feature>
<dbReference type="InterPro" id="IPR005548">
    <property type="entry name" value="Cell_div_FtsQ/DivIB_C"/>
</dbReference>
<reference evidence="3 4" key="1">
    <citation type="journal article" date="2016" name="Nat. Biotechnol.">
        <title>Measurement of bacterial replication rates in microbial communities.</title>
        <authorList>
            <person name="Brown C.T."/>
            <person name="Olm M.R."/>
            <person name="Thomas B.C."/>
            <person name="Banfield J.F."/>
        </authorList>
    </citation>
    <scope>NUCLEOTIDE SEQUENCE [LARGE SCALE GENOMIC DNA]</scope>
    <source>
        <strain evidence="3">45_41</strain>
    </source>
</reference>